<organism evidence="6 7">
    <name type="scientific">Mytilus galloprovincialis</name>
    <name type="common">Mediterranean mussel</name>
    <dbReference type="NCBI Taxonomy" id="29158"/>
    <lineage>
        <taxon>Eukaryota</taxon>
        <taxon>Metazoa</taxon>
        <taxon>Spiralia</taxon>
        <taxon>Lophotrochozoa</taxon>
        <taxon>Mollusca</taxon>
        <taxon>Bivalvia</taxon>
        <taxon>Autobranchia</taxon>
        <taxon>Pteriomorphia</taxon>
        <taxon>Mytilida</taxon>
        <taxon>Mytiloidea</taxon>
        <taxon>Mytilidae</taxon>
        <taxon>Mytilinae</taxon>
        <taxon>Mytilus</taxon>
    </lineage>
</organism>
<feature type="disulfide bond" evidence="2">
    <location>
        <begin position="282"/>
        <end position="292"/>
    </location>
</feature>
<evidence type="ECO:0000256" key="2">
    <source>
        <dbReference type="PROSITE-ProRule" id="PRU00196"/>
    </source>
</evidence>
<dbReference type="OrthoDB" id="6137920at2759"/>
<dbReference type="GO" id="GO:0016020">
    <property type="term" value="C:membrane"/>
    <property type="evidence" value="ECO:0007669"/>
    <property type="project" value="InterPro"/>
</dbReference>
<feature type="compositionally biased region" description="Polar residues" evidence="3">
    <location>
        <begin position="420"/>
        <end position="431"/>
    </location>
</feature>
<protein>
    <recommendedName>
        <fullName evidence="5">SRCR domain-containing protein</fullName>
    </recommendedName>
</protein>
<dbReference type="Gene3D" id="3.10.250.10">
    <property type="entry name" value="SRCR-like domain"/>
    <property type="match status" value="1"/>
</dbReference>
<keyword evidence="7" id="KW-1185">Reference proteome</keyword>
<dbReference type="InterPro" id="IPR043159">
    <property type="entry name" value="Lectin_gal-bd_sf"/>
</dbReference>
<feature type="transmembrane region" description="Helical" evidence="4">
    <location>
        <begin position="340"/>
        <end position="367"/>
    </location>
</feature>
<keyword evidence="4" id="KW-0812">Transmembrane</keyword>
<dbReference type="Gene3D" id="2.60.120.740">
    <property type="match status" value="1"/>
</dbReference>
<sequence>MEEPLDILFCKDSLISCPENKTIGWKSIKFGESPCQDEKTRNICYSNINTYFDDHCLGQNNCTLPINILFENNCQRPSRRLQVNFECSGDWWRGNTHPNPVDTCANSLKEVYCPSGYHIHIKSAKSFIRTRGCDSMNFNKAKSILKELCNENRRCSSDTSKTSLLYHKRFASIQYVCIGPTDRPVTESVHNLSTDGRLKTTTLKAENIFSGNDELPALSLDKNHRVVIYLHSKNQTQQLCSSEWDDDDAAVLCRHLNSTWIGNATVVDTLVDIPIANYSLHCSGFETRLFKCNASKDEAACNTTKVAGAMCCQGTNKHGECVTYPSPLKDFSRKSGSSTLVSITVIVVSTLVFTIVAAILIIVIVCYRKKRAKNSKLCLTHNITTATEIINSSDYNIINFNEMTDIRIVSINDNTSETLASQHQQENIKTATEQDRNKGNKYESISVNRNLEEHFYDSDSIHINQYESLKKPRESDKHTYESTEQPLPQYIKTSTEQEDNICNKYESLSTNRNSIEHVYESDSIHINQYESLTKQREFNNHIYESTEQA</sequence>
<dbReference type="AlphaFoldDB" id="A0A8B6DGW3"/>
<reference evidence="6" key="1">
    <citation type="submission" date="2018-11" db="EMBL/GenBank/DDBJ databases">
        <authorList>
            <person name="Alioto T."/>
            <person name="Alioto T."/>
        </authorList>
    </citation>
    <scope>NUCLEOTIDE SEQUENCE</scope>
</reference>
<evidence type="ECO:0000256" key="1">
    <source>
        <dbReference type="ARBA" id="ARBA00023157"/>
    </source>
</evidence>
<keyword evidence="1 2" id="KW-1015">Disulfide bond</keyword>
<feature type="domain" description="SRCR" evidence="5">
    <location>
        <begin position="206"/>
        <end position="312"/>
    </location>
</feature>
<dbReference type="InterPro" id="IPR036772">
    <property type="entry name" value="SRCR-like_dom_sf"/>
</dbReference>
<name>A0A8B6DGW3_MYTGA</name>
<evidence type="ECO:0000259" key="5">
    <source>
        <dbReference type="PROSITE" id="PS50287"/>
    </source>
</evidence>
<dbReference type="SMART" id="SM00202">
    <property type="entry name" value="SR"/>
    <property type="match status" value="1"/>
</dbReference>
<dbReference type="Pfam" id="PF00530">
    <property type="entry name" value="SRCR"/>
    <property type="match status" value="1"/>
</dbReference>
<evidence type="ECO:0000313" key="7">
    <source>
        <dbReference type="Proteomes" id="UP000596742"/>
    </source>
</evidence>
<keyword evidence="4" id="KW-1133">Transmembrane helix</keyword>
<feature type="region of interest" description="Disordered" evidence="3">
    <location>
        <begin position="420"/>
        <end position="440"/>
    </location>
</feature>
<evidence type="ECO:0000313" key="6">
    <source>
        <dbReference type="EMBL" id="VDI18831.1"/>
    </source>
</evidence>
<keyword evidence="4" id="KW-0472">Membrane</keyword>
<dbReference type="InterPro" id="IPR001190">
    <property type="entry name" value="SRCR"/>
</dbReference>
<dbReference type="EMBL" id="UYJE01003381">
    <property type="protein sequence ID" value="VDI18831.1"/>
    <property type="molecule type" value="Genomic_DNA"/>
</dbReference>
<dbReference type="SUPFAM" id="SSF56487">
    <property type="entry name" value="SRCR-like"/>
    <property type="match status" value="1"/>
</dbReference>
<dbReference type="Proteomes" id="UP000596742">
    <property type="component" value="Unassembled WGS sequence"/>
</dbReference>
<evidence type="ECO:0000256" key="3">
    <source>
        <dbReference type="SAM" id="MobiDB-lite"/>
    </source>
</evidence>
<accession>A0A8B6DGW3</accession>
<dbReference type="PROSITE" id="PS50287">
    <property type="entry name" value="SRCR_2"/>
    <property type="match status" value="1"/>
</dbReference>
<comment type="caution">
    <text evidence="6">The sequence shown here is derived from an EMBL/GenBank/DDBJ whole genome shotgun (WGS) entry which is preliminary data.</text>
</comment>
<evidence type="ECO:0000256" key="4">
    <source>
        <dbReference type="SAM" id="Phobius"/>
    </source>
</evidence>
<comment type="caution">
    <text evidence="2">Lacks conserved residue(s) required for the propagation of feature annotation.</text>
</comment>
<proteinExistence type="predicted"/>
<gene>
    <name evidence="6" type="ORF">MGAL_10B064321</name>
</gene>